<dbReference type="AlphaFoldDB" id="A0A2P7SLU7"/>
<evidence type="ECO:0000259" key="3">
    <source>
        <dbReference type="Pfam" id="PF00884"/>
    </source>
</evidence>
<dbReference type="InterPro" id="IPR000917">
    <property type="entry name" value="Sulfatase_N"/>
</dbReference>
<dbReference type="Pfam" id="PF00884">
    <property type="entry name" value="Sulfatase"/>
    <property type="match status" value="1"/>
</dbReference>
<proteinExistence type="predicted"/>
<dbReference type="GO" id="GO:0008484">
    <property type="term" value="F:sulfuric ester hydrolase activity"/>
    <property type="evidence" value="ECO:0007669"/>
    <property type="project" value="TreeGrafter"/>
</dbReference>
<gene>
    <name evidence="4" type="ORF">C7I84_07250</name>
</gene>
<comment type="caution">
    <text evidence="4">The sequence shown here is derived from an EMBL/GenBank/DDBJ whole genome shotgun (WGS) entry which is preliminary data.</text>
</comment>
<evidence type="ECO:0000256" key="2">
    <source>
        <dbReference type="ARBA" id="ARBA00022801"/>
    </source>
</evidence>
<name>A0A2P7SLU7_9HYPH</name>
<evidence type="ECO:0000256" key="1">
    <source>
        <dbReference type="ARBA" id="ARBA00022723"/>
    </source>
</evidence>
<evidence type="ECO:0000313" key="4">
    <source>
        <dbReference type="EMBL" id="PSJ63417.1"/>
    </source>
</evidence>
<dbReference type="CDD" id="cd16028">
    <property type="entry name" value="PMH"/>
    <property type="match status" value="1"/>
</dbReference>
<dbReference type="EMBL" id="PXYK01000005">
    <property type="protein sequence ID" value="PSJ63417.1"/>
    <property type="molecule type" value="Genomic_DNA"/>
</dbReference>
<keyword evidence="5" id="KW-1185">Reference proteome</keyword>
<organism evidence="4 5">
    <name type="scientific">Kumtagia ephedrae</name>
    <dbReference type="NCBI Taxonomy" id="2116701"/>
    <lineage>
        <taxon>Bacteria</taxon>
        <taxon>Pseudomonadati</taxon>
        <taxon>Pseudomonadota</taxon>
        <taxon>Alphaproteobacteria</taxon>
        <taxon>Hyphomicrobiales</taxon>
        <taxon>Phyllobacteriaceae</taxon>
        <taxon>Kumtagia</taxon>
    </lineage>
</organism>
<dbReference type="Proteomes" id="UP000241229">
    <property type="component" value="Unassembled WGS sequence"/>
</dbReference>
<dbReference type="PANTHER" id="PTHR45953:SF1">
    <property type="entry name" value="IDURONATE 2-SULFATASE"/>
    <property type="match status" value="1"/>
</dbReference>
<feature type="domain" description="Sulfatase N-terminal" evidence="3">
    <location>
        <begin position="41"/>
        <end position="414"/>
    </location>
</feature>
<reference evidence="4 5" key="1">
    <citation type="submission" date="2018-03" db="EMBL/GenBank/DDBJ databases">
        <title>The draft genome of Mesorhizobium sp. 6GN-30.</title>
        <authorList>
            <person name="Liu L."/>
            <person name="Li L."/>
            <person name="Wang T."/>
            <person name="Zhang X."/>
            <person name="Liang L."/>
        </authorList>
    </citation>
    <scope>NUCLEOTIDE SEQUENCE [LARGE SCALE GENOMIC DNA]</scope>
    <source>
        <strain evidence="4 5">6GN30</strain>
    </source>
</reference>
<keyword evidence="1" id="KW-0479">Metal-binding</keyword>
<protein>
    <submittedName>
        <fullName evidence="4">Phosphonate monoester hydrolase</fullName>
    </submittedName>
</protein>
<dbReference type="GO" id="GO:0046872">
    <property type="term" value="F:metal ion binding"/>
    <property type="evidence" value="ECO:0007669"/>
    <property type="project" value="UniProtKB-KW"/>
</dbReference>
<evidence type="ECO:0000313" key="5">
    <source>
        <dbReference type="Proteomes" id="UP000241229"/>
    </source>
</evidence>
<dbReference type="SUPFAM" id="SSF53649">
    <property type="entry name" value="Alkaline phosphatase-like"/>
    <property type="match status" value="1"/>
</dbReference>
<sequence length="546" mass="60716">MDRSLIGNDIAGSFIEYGTAPAATAGGKERSKKTGRPAAPRNILFVTCDQWRGDCLSAAGHPTVRTPNVDALAREGVLFRRHFAGAAPCSPARACLYTGLYQMTNRVCRNGTPMDRRHWNVALAARAMGYDPTLFGYTDVAPDPRSHAPGDPVLRTYEGMLPGFTSRQLLPEHQRQWLSWLAARGVDASAGYPDIHRPAGSGHGEVTRAAPVYSSDETPTAFMAGEFIRWLGEQEAGRPWFAHLSFISPHPPFVVPAPFNDMYDPGDGPAFHRARRWKDEAKSHPWLAYELARQRKAKFLPGARGKVRDWSEHEFRTIRAIYYGMISEVDSQLGRIWTALRAAGAWESTVIVLTSDHAEMMGDHFMLGKGGYFDQSFHIPLIVRDPAAAKTAGTTVDRFTEAVDVAPTIVELAGGKSPPWLDGRSLVPFLRGAKTPHWRDCAHWEFDFRSVAKGEAEEHFGLRPQQCNLAVIRSERFKYVHFGGRLPPLLFDLTDDPGELRDRAADPLYRSTRLDFAERLLAWRAEHLDQSLALTELTGKGPVTFG</sequence>
<dbReference type="InterPro" id="IPR017850">
    <property type="entry name" value="Alkaline_phosphatase_core_sf"/>
</dbReference>
<dbReference type="GO" id="GO:0005737">
    <property type="term" value="C:cytoplasm"/>
    <property type="evidence" value="ECO:0007669"/>
    <property type="project" value="TreeGrafter"/>
</dbReference>
<dbReference type="OrthoDB" id="9795675at2"/>
<accession>A0A2P7SLU7</accession>
<dbReference type="PANTHER" id="PTHR45953">
    <property type="entry name" value="IDURONATE 2-SULFATASE"/>
    <property type="match status" value="1"/>
</dbReference>
<keyword evidence="2 4" id="KW-0378">Hydrolase</keyword>
<dbReference type="Gene3D" id="3.40.720.10">
    <property type="entry name" value="Alkaline Phosphatase, subunit A"/>
    <property type="match status" value="1"/>
</dbReference>